<evidence type="ECO:0000313" key="1">
    <source>
        <dbReference type="EMBL" id="GGC10770.1"/>
    </source>
</evidence>
<reference evidence="1" key="1">
    <citation type="journal article" date="2014" name="Int. J. Syst. Evol. Microbiol.">
        <title>Complete genome sequence of Corynebacterium casei LMG S-19264T (=DSM 44701T), isolated from a smear-ripened cheese.</title>
        <authorList>
            <consortium name="US DOE Joint Genome Institute (JGI-PGF)"/>
            <person name="Walter F."/>
            <person name="Albersmeier A."/>
            <person name="Kalinowski J."/>
            <person name="Ruckert C."/>
        </authorList>
    </citation>
    <scope>NUCLEOTIDE SEQUENCE</scope>
    <source>
        <strain evidence="1">CCM 7086</strain>
    </source>
</reference>
<gene>
    <name evidence="1" type="primary">gpmA</name>
    <name evidence="1" type="ORF">GCM10007205_19900</name>
</gene>
<protein>
    <submittedName>
        <fullName evidence="1">Alpha-ribazole phosphatase</fullName>
    </submittedName>
</protein>
<reference evidence="1" key="2">
    <citation type="submission" date="2020-09" db="EMBL/GenBank/DDBJ databases">
        <authorList>
            <person name="Sun Q."/>
            <person name="Sedlacek I."/>
        </authorList>
    </citation>
    <scope>NUCLEOTIDE SEQUENCE</scope>
    <source>
        <strain evidence="1">CCM 7086</strain>
    </source>
</reference>
<proteinExistence type="predicted"/>
<dbReference type="Pfam" id="PF00300">
    <property type="entry name" value="His_Phos_1"/>
    <property type="match status" value="1"/>
</dbReference>
<dbReference type="AlphaFoldDB" id="A0A8J2UN74"/>
<comment type="caution">
    <text evidence="1">The sequence shown here is derived from an EMBL/GenBank/DDBJ whole genome shotgun (WGS) entry which is preliminary data.</text>
</comment>
<keyword evidence="2" id="KW-1185">Reference proteome</keyword>
<dbReference type="EMBL" id="BMCG01000003">
    <property type="protein sequence ID" value="GGC10770.1"/>
    <property type="molecule type" value="Genomic_DNA"/>
</dbReference>
<accession>A0A8J2UN74</accession>
<evidence type="ECO:0000313" key="2">
    <source>
        <dbReference type="Proteomes" id="UP000620266"/>
    </source>
</evidence>
<dbReference type="InterPro" id="IPR029033">
    <property type="entry name" value="His_PPase_superfam"/>
</dbReference>
<dbReference type="InterPro" id="IPR013078">
    <property type="entry name" value="His_Pase_superF_clade-1"/>
</dbReference>
<dbReference type="Gene3D" id="3.40.50.1240">
    <property type="entry name" value="Phosphoglycerate mutase-like"/>
    <property type="match status" value="1"/>
</dbReference>
<dbReference type="SMART" id="SM00855">
    <property type="entry name" value="PGAM"/>
    <property type="match status" value="1"/>
</dbReference>
<sequence length="184" mass="20748">MHLYLIRHPRPTVPPKVCYGRTDLAVAQEEIASVKAALLPHLPRHARLFSSPLRRCTDLSDSLAQELDCETATRDERLAEMHFGDWEMRAWDDIPRPDIDAWASDMAGYRPGGGESVLEVAQRVRDFRDELSGMQIEHAIVVCHAGIIRLLAACEHGLSVPEMARYAAQKPHKIRYGELLIVDC</sequence>
<dbReference type="SUPFAM" id="SSF53254">
    <property type="entry name" value="Phosphoglycerate mutase-like"/>
    <property type="match status" value="1"/>
</dbReference>
<dbReference type="Proteomes" id="UP000620266">
    <property type="component" value="Unassembled WGS sequence"/>
</dbReference>
<organism evidence="1 2">
    <name type="scientific">Oxalicibacterium flavum</name>
    <dbReference type="NCBI Taxonomy" id="179467"/>
    <lineage>
        <taxon>Bacteria</taxon>
        <taxon>Pseudomonadati</taxon>
        <taxon>Pseudomonadota</taxon>
        <taxon>Betaproteobacteria</taxon>
        <taxon>Burkholderiales</taxon>
        <taxon>Oxalobacteraceae</taxon>
        <taxon>Oxalicibacterium</taxon>
    </lineage>
</organism>
<name>A0A8J2UN74_9BURK</name>
<dbReference type="RefSeq" id="WP_188396048.1">
    <property type="nucleotide sequence ID" value="NZ_BMCG01000003.1"/>
</dbReference>